<evidence type="ECO:0000313" key="6">
    <source>
        <dbReference type="EMBL" id="KPQ34586.1"/>
    </source>
</evidence>
<comment type="function">
    <text evidence="3">Catalyzes the formation of sulfite from phosphoadenosine 5'-phosphosulfate (PAPS) using thioredoxin as an electron donor.</text>
</comment>
<evidence type="ECO:0000259" key="5">
    <source>
        <dbReference type="Pfam" id="PF01507"/>
    </source>
</evidence>
<proteinExistence type="inferred from homology"/>
<feature type="domain" description="Phosphoadenosine phosphosulphate reductase" evidence="5">
    <location>
        <begin position="83"/>
        <end position="246"/>
    </location>
</feature>
<dbReference type="GO" id="GO:0070814">
    <property type="term" value="P:hydrogen sulfide biosynthetic process"/>
    <property type="evidence" value="ECO:0007669"/>
    <property type="project" value="UniProtKB-UniRule"/>
</dbReference>
<feature type="compositionally biased region" description="Basic and acidic residues" evidence="4">
    <location>
        <begin position="251"/>
        <end position="270"/>
    </location>
</feature>
<evidence type="ECO:0000256" key="4">
    <source>
        <dbReference type="SAM" id="MobiDB-lite"/>
    </source>
</evidence>
<comment type="pathway">
    <text evidence="3">Sulfur metabolism; hydrogen sulfide biosynthesis; sulfite from sulfate: step 3/3.</text>
</comment>
<comment type="caution">
    <text evidence="3">Lacks conserved residue(s) required for the propagation of feature annotation.</text>
</comment>
<dbReference type="NCBIfam" id="TIGR02057">
    <property type="entry name" value="PAPS_reductase"/>
    <property type="match status" value="1"/>
</dbReference>
<dbReference type="InterPro" id="IPR011800">
    <property type="entry name" value="PAPS_reductase_CysH"/>
</dbReference>
<dbReference type="GO" id="GO:0004604">
    <property type="term" value="F:phosphoadenylyl-sulfate reductase (thioredoxin) activity"/>
    <property type="evidence" value="ECO:0007669"/>
    <property type="project" value="UniProtKB-UniRule"/>
</dbReference>
<dbReference type="Pfam" id="PF01507">
    <property type="entry name" value="PAPS_reduct"/>
    <property type="match status" value="1"/>
</dbReference>
<dbReference type="SUPFAM" id="SSF52402">
    <property type="entry name" value="Adenine nucleotide alpha hydrolases-like"/>
    <property type="match status" value="1"/>
</dbReference>
<dbReference type="EC" id="1.8.4.8" evidence="3"/>
<dbReference type="InterPro" id="IPR002500">
    <property type="entry name" value="PAPS_reduct_dom"/>
</dbReference>
<dbReference type="PANTHER" id="PTHR46509">
    <property type="entry name" value="PHOSPHOADENOSINE PHOSPHOSULFATE REDUCTASE"/>
    <property type="match status" value="1"/>
</dbReference>
<evidence type="ECO:0000256" key="3">
    <source>
        <dbReference type="HAMAP-Rule" id="MF_00063"/>
    </source>
</evidence>
<comment type="subcellular location">
    <subcellularLocation>
        <location evidence="3">Cytoplasm</location>
    </subcellularLocation>
</comment>
<dbReference type="HAMAP" id="MF_00063">
    <property type="entry name" value="CysH"/>
    <property type="match status" value="1"/>
</dbReference>
<feature type="active site" description="Nucleophile; cysteine thiosulfonate intermediate" evidence="3">
    <location>
        <position position="266"/>
    </location>
</feature>
<dbReference type="UniPathway" id="UPA00140">
    <property type="reaction ID" value="UER00206"/>
</dbReference>
<dbReference type="PANTHER" id="PTHR46509:SF1">
    <property type="entry name" value="PHOSPHOADENOSINE PHOSPHOSULFATE REDUCTASE"/>
    <property type="match status" value="1"/>
</dbReference>
<dbReference type="GO" id="GO:0019379">
    <property type="term" value="P:sulfate assimilation, phosphoadenylyl sulfate reduction by phosphoadenylyl-sulfate reductase (thioredoxin)"/>
    <property type="evidence" value="ECO:0007669"/>
    <property type="project" value="UniProtKB-UniRule"/>
</dbReference>
<evidence type="ECO:0000256" key="2">
    <source>
        <dbReference type="ARBA" id="ARBA00023002"/>
    </source>
</evidence>
<name>A0A0N8KMS9_9CYAN</name>
<keyword evidence="2 3" id="KW-0560">Oxidoreductase</keyword>
<dbReference type="PATRIC" id="fig|1666911.3.peg.5"/>
<keyword evidence="3" id="KW-0963">Cytoplasm</keyword>
<gene>
    <name evidence="3 6" type="primary">cysH</name>
    <name evidence="6" type="ORF">HLUCCA11_13815</name>
</gene>
<dbReference type="NCBIfam" id="NF002537">
    <property type="entry name" value="PRK02090.1"/>
    <property type="match status" value="1"/>
</dbReference>
<comment type="catalytic activity">
    <reaction evidence="3">
        <text>[thioredoxin]-disulfide + sulfite + adenosine 3',5'-bisphosphate + 2 H(+) = [thioredoxin]-dithiol + 3'-phosphoadenylyl sulfate</text>
        <dbReference type="Rhea" id="RHEA:11724"/>
        <dbReference type="Rhea" id="RHEA-COMP:10698"/>
        <dbReference type="Rhea" id="RHEA-COMP:10700"/>
        <dbReference type="ChEBI" id="CHEBI:15378"/>
        <dbReference type="ChEBI" id="CHEBI:17359"/>
        <dbReference type="ChEBI" id="CHEBI:29950"/>
        <dbReference type="ChEBI" id="CHEBI:50058"/>
        <dbReference type="ChEBI" id="CHEBI:58339"/>
        <dbReference type="ChEBI" id="CHEBI:58343"/>
        <dbReference type="EC" id="1.8.4.8"/>
    </reaction>
</comment>
<dbReference type="InterPro" id="IPR014729">
    <property type="entry name" value="Rossmann-like_a/b/a_fold"/>
</dbReference>
<dbReference type="InterPro" id="IPR004511">
    <property type="entry name" value="PAPS/APS_Rdtase"/>
</dbReference>
<protein>
    <recommendedName>
        <fullName evidence="3">Phosphoadenosine 5'-phosphosulfate reductase</fullName>
        <shortName evidence="3">PAPS reductase</shortName>
        <ecNumber evidence="3">1.8.4.8</ecNumber>
    </recommendedName>
    <alternativeName>
        <fullName evidence="3">3'-phosphoadenylylsulfate reductase</fullName>
    </alternativeName>
    <alternativeName>
        <fullName evidence="3">PAPS reductase, thioredoxin dependent</fullName>
    </alternativeName>
    <alternativeName>
        <fullName evidence="3">PAPS sulfotransferase</fullName>
    </alternativeName>
    <alternativeName>
        <fullName evidence="3">PAdoPS reductase</fullName>
    </alternativeName>
</protein>
<dbReference type="GO" id="GO:0005737">
    <property type="term" value="C:cytoplasm"/>
    <property type="evidence" value="ECO:0007669"/>
    <property type="project" value="UniProtKB-SubCell"/>
</dbReference>
<dbReference type="NCBIfam" id="TIGR00434">
    <property type="entry name" value="cysH"/>
    <property type="match status" value="1"/>
</dbReference>
<evidence type="ECO:0000256" key="1">
    <source>
        <dbReference type="ARBA" id="ARBA00009732"/>
    </source>
</evidence>
<dbReference type="Proteomes" id="UP000050465">
    <property type="component" value="Unassembled WGS sequence"/>
</dbReference>
<dbReference type="AlphaFoldDB" id="A0A0N8KMS9"/>
<feature type="region of interest" description="Disordered" evidence="4">
    <location>
        <begin position="237"/>
        <end position="270"/>
    </location>
</feature>
<organism evidence="6 7">
    <name type="scientific">Phormidesmis priestleyi Ana</name>
    <dbReference type="NCBI Taxonomy" id="1666911"/>
    <lineage>
        <taxon>Bacteria</taxon>
        <taxon>Bacillati</taxon>
        <taxon>Cyanobacteriota</taxon>
        <taxon>Cyanophyceae</taxon>
        <taxon>Leptolyngbyales</taxon>
        <taxon>Leptolyngbyaceae</taxon>
        <taxon>Phormidesmis</taxon>
    </lineage>
</organism>
<accession>A0A0N8KMS9</accession>
<dbReference type="CDD" id="cd23945">
    <property type="entry name" value="PAPS_reductase"/>
    <property type="match status" value="1"/>
</dbReference>
<evidence type="ECO:0000313" key="7">
    <source>
        <dbReference type="Proteomes" id="UP000050465"/>
    </source>
</evidence>
<reference evidence="6 7" key="1">
    <citation type="submission" date="2015-09" db="EMBL/GenBank/DDBJ databases">
        <title>Identification and resolution of microdiversity through metagenomic sequencing of parallel consortia.</title>
        <authorList>
            <person name="Nelson W.C."/>
            <person name="Romine M.F."/>
            <person name="Lindemann S.R."/>
        </authorList>
    </citation>
    <scope>NUCLEOTIDE SEQUENCE [LARGE SCALE GENOMIC DNA]</scope>
    <source>
        <strain evidence="6">Ana</strain>
    </source>
</reference>
<dbReference type="EMBL" id="LJZR01000018">
    <property type="protein sequence ID" value="KPQ34586.1"/>
    <property type="molecule type" value="Genomic_DNA"/>
</dbReference>
<sequence>MVQCIEAPSAIAPQTLSSLEKSAEKSADSTATHQDSQVQRQLAQLDLDSLNQQFEQATPQEILAWCTHNIPEGLVQTASFSLLAITHMIYKELVHPVPVIFLDTLHLFPETLETARKAKDFYHLDLRTYQAAGVSSREEFAQRYGDKLWERDIDQFYRLTKVEPLQRALDELNVTAWITGRRRDQSETRENLPIIERVEGGRLKINPLANWTNQDIWAYITSQKVLYNPLHDQGYSSIGDEPLTTPTAANEDERAGRWRGSEKTECGIHW</sequence>
<dbReference type="STRING" id="1666911.HLUCCA11_13815"/>
<dbReference type="PIRSF" id="PIRSF000857">
    <property type="entry name" value="PAPS_reductase"/>
    <property type="match status" value="1"/>
</dbReference>
<comment type="caution">
    <text evidence="6">The sequence shown here is derived from an EMBL/GenBank/DDBJ whole genome shotgun (WGS) entry which is preliminary data.</text>
</comment>
<comment type="similarity">
    <text evidence="1 3">Belongs to the PAPS reductase family. CysH subfamily.</text>
</comment>
<dbReference type="Gene3D" id="3.40.50.620">
    <property type="entry name" value="HUPs"/>
    <property type="match status" value="1"/>
</dbReference>